<feature type="signal peptide" evidence="2">
    <location>
        <begin position="1"/>
        <end position="25"/>
    </location>
</feature>
<feature type="region of interest" description="Disordered" evidence="1">
    <location>
        <begin position="156"/>
        <end position="228"/>
    </location>
</feature>
<evidence type="ECO:0000256" key="1">
    <source>
        <dbReference type="SAM" id="MobiDB-lite"/>
    </source>
</evidence>
<organism evidence="3">
    <name type="scientific">uncultured Solirubrobacterales bacterium</name>
    <dbReference type="NCBI Taxonomy" id="768556"/>
    <lineage>
        <taxon>Bacteria</taxon>
        <taxon>Bacillati</taxon>
        <taxon>Actinomycetota</taxon>
        <taxon>Thermoleophilia</taxon>
        <taxon>Solirubrobacterales</taxon>
        <taxon>environmental samples</taxon>
    </lineage>
</organism>
<reference evidence="3" key="1">
    <citation type="submission" date="2020-02" db="EMBL/GenBank/DDBJ databases">
        <authorList>
            <person name="Meier V. D."/>
        </authorList>
    </citation>
    <scope>NUCLEOTIDE SEQUENCE</scope>
    <source>
        <strain evidence="3">AVDCRST_MAG17</strain>
    </source>
</reference>
<feature type="compositionally biased region" description="Gly residues" evidence="1">
    <location>
        <begin position="191"/>
        <end position="216"/>
    </location>
</feature>
<accession>A0A6J4SXE0</accession>
<evidence type="ECO:0000313" key="3">
    <source>
        <dbReference type="EMBL" id="CAA9508243.1"/>
    </source>
</evidence>
<evidence type="ECO:0000256" key="2">
    <source>
        <dbReference type="SAM" id="SignalP"/>
    </source>
</evidence>
<name>A0A6J4SXE0_9ACTN</name>
<protein>
    <submittedName>
        <fullName evidence="3">Uncharacterized protein</fullName>
    </submittedName>
</protein>
<sequence length="228" mass="23849">MRRRKTVAASAVAVLTLAAGTTAIAAPGGPLGLFEDRDDRRAEQAQALGEKLGVAPARVERALDEVHRERHEERRDEMAKALAERLNVPQADAERALDRAFAAKRDRREGPPEPGVRGERGGTMAQAIASELDKSPAAVRRALTEIRRERFEARLAEGVEEGRITEEQAKEIREQAESGRGRGFGPPHVGSGHGPGGGGPSGGGPEGFGGPGGIDDPGGPAGPPGVGF</sequence>
<feature type="region of interest" description="Disordered" evidence="1">
    <location>
        <begin position="101"/>
        <end position="122"/>
    </location>
</feature>
<dbReference type="EMBL" id="CADCVV010000137">
    <property type="protein sequence ID" value="CAA9508243.1"/>
    <property type="molecule type" value="Genomic_DNA"/>
</dbReference>
<keyword evidence="2" id="KW-0732">Signal</keyword>
<feature type="compositionally biased region" description="Basic and acidic residues" evidence="1">
    <location>
        <begin position="156"/>
        <end position="180"/>
    </location>
</feature>
<proteinExistence type="predicted"/>
<gene>
    <name evidence="3" type="ORF">AVDCRST_MAG17-1830</name>
</gene>
<dbReference type="AlphaFoldDB" id="A0A6J4SXE0"/>
<feature type="compositionally biased region" description="Basic and acidic residues" evidence="1">
    <location>
        <begin position="101"/>
        <end position="120"/>
    </location>
</feature>
<feature type="chain" id="PRO_5026925482" evidence="2">
    <location>
        <begin position="26"/>
        <end position="228"/>
    </location>
</feature>